<evidence type="ECO:0008006" key="3">
    <source>
        <dbReference type="Google" id="ProtNLM"/>
    </source>
</evidence>
<accession>A0A838YSE7</accession>
<dbReference type="EMBL" id="JACETM010000034">
    <property type="protein sequence ID" value="MBA4724241.1"/>
    <property type="molecule type" value="Genomic_DNA"/>
</dbReference>
<protein>
    <recommendedName>
        <fullName evidence="3">Erythronate-4-phosphate dehydrogenase</fullName>
    </recommendedName>
</protein>
<sequence length="113" mass="13090">SPTYEIVKSSFIATPHIAGHSHEGKLNGTIAVLRELMQFLRMSSDQITANLKKINEVACLQETEYESIKDFYNQYPVLDESITFKDKILSEQSDFNRLRFQHPIRHDVTNFIT</sequence>
<gene>
    <name evidence="1" type="ORF">H2021_03380</name>
</gene>
<comment type="caution">
    <text evidence="1">The sequence shown here is derived from an EMBL/GenBank/DDBJ whole genome shotgun (WGS) entry which is preliminary data.</text>
</comment>
<evidence type="ECO:0000313" key="2">
    <source>
        <dbReference type="Proteomes" id="UP000585327"/>
    </source>
</evidence>
<reference evidence="1 2" key="1">
    <citation type="submission" date="2020-06" db="EMBL/GenBank/DDBJ databases">
        <title>Dysbiosis in marine aquaculture revealed through microbiome analysis: reverse ecology for environmental sustainability.</title>
        <authorList>
            <person name="Haro-Moreno J.M."/>
            <person name="Coutinho F.H."/>
            <person name="Zaragoza-Solas A."/>
            <person name="Picazo A."/>
            <person name="Almagro-Moreno S."/>
            <person name="Lopez-Perez M."/>
        </authorList>
    </citation>
    <scope>NUCLEOTIDE SEQUENCE [LARGE SCALE GENOMIC DNA]</scope>
    <source>
        <strain evidence="1">MCMED-G42</strain>
    </source>
</reference>
<name>A0A838YSE7_9GAMM</name>
<feature type="non-terminal residue" evidence="1">
    <location>
        <position position="1"/>
    </location>
</feature>
<dbReference type="AlphaFoldDB" id="A0A838YSE7"/>
<dbReference type="Gene3D" id="3.40.50.720">
    <property type="entry name" value="NAD(P)-binding Rossmann-like Domain"/>
    <property type="match status" value="2"/>
</dbReference>
<dbReference type="Proteomes" id="UP000585327">
    <property type="component" value="Unassembled WGS sequence"/>
</dbReference>
<proteinExistence type="predicted"/>
<organism evidence="1 2">
    <name type="scientific">SAR86 cluster bacterium</name>
    <dbReference type="NCBI Taxonomy" id="2030880"/>
    <lineage>
        <taxon>Bacteria</taxon>
        <taxon>Pseudomonadati</taxon>
        <taxon>Pseudomonadota</taxon>
        <taxon>Gammaproteobacteria</taxon>
        <taxon>SAR86 cluster</taxon>
    </lineage>
</organism>
<evidence type="ECO:0000313" key="1">
    <source>
        <dbReference type="EMBL" id="MBA4724241.1"/>
    </source>
</evidence>